<organism evidence="4 5">
    <name type="scientific">Plasticicumulans acidivorans</name>
    <dbReference type="NCBI Taxonomy" id="886464"/>
    <lineage>
        <taxon>Bacteria</taxon>
        <taxon>Pseudomonadati</taxon>
        <taxon>Pseudomonadota</taxon>
        <taxon>Gammaproteobacteria</taxon>
        <taxon>Candidatus Competibacteraceae</taxon>
        <taxon>Plasticicumulans</taxon>
    </lineage>
</organism>
<keyword evidence="5" id="KW-1185">Reference proteome</keyword>
<dbReference type="InterPro" id="IPR050400">
    <property type="entry name" value="Bact_Cytoskel_RodZ"/>
</dbReference>
<keyword evidence="2" id="KW-1133">Transmembrane helix</keyword>
<protein>
    <submittedName>
        <fullName evidence="4">Cytoskeletal protein RodZ</fullName>
    </submittedName>
</protein>
<evidence type="ECO:0000259" key="3">
    <source>
        <dbReference type="Pfam" id="PF13464"/>
    </source>
</evidence>
<comment type="caution">
    <text evidence="4">The sequence shown here is derived from an EMBL/GenBank/DDBJ whole genome shotgun (WGS) entry which is preliminary data.</text>
</comment>
<feature type="compositionally biased region" description="Pro residues" evidence="1">
    <location>
        <begin position="174"/>
        <end position="193"/>
    </location>
</feature>
<feature type="domain" description="Cytoskeleton protein RodZ-like C-terminal" evidence="3">
    <location>
        <begin position="251"/>
        <end position="322"/>
    </location>
</feature>
<gene>
    <name evidence="4" type="ORF">C7443_11251</name>
</gene>
<evidence type="ECO:0000256" key="1">
    <source>
        <dbReference type="SAM" id="MobiDB-lite"/>
    </source>
</evidence>
<proteinExistence type="predicted"/>
<evidence type="ECO:0000313" key="5">
    <source>
        <dbReference type="Proteomes" id="UP000246569"/>
    </source>
</evidence>
<dbReference type="CDD" id="cd00093">
    <property type="entry name" value="HTH_XRE"/>
    <property type="match status" value="1"/>
</dbReference>
<accession>A0A317MRM4</accession>
<feature type="compositionally biased region" description="Low complexity" evidence="1">
    <location>
        <begin position="194"/>
        <end position="215"/>
    </location>
</feature>
<dbReference type="AlphaFoldDB" id="A0A317MRM4"/>
<keyword evidence="2" id="KW-0472">Membrane</keyword>
<evidence type="ECO:0000313" key="4">
    <source>
        <dbReference type="EMBL" id="PWV59053.1"/>
    </source>
</evidence>
<dbReference type="Pfam" id="PF13464">
    <property type="entry name" value="RodZ_C"/>
    <property type="match status" value="1"/>
</dbReference>
<feature type="region of interest" description="Disordered" evidence="1">
    <location>
        <begin position="167"/>
        <end position="215"/>
    </location>
</feature>
<dbReference type="Pfam" id="PF13413">
    <property type="entry name" value="HTH_25"/>
    <property type="match status" value="1"/>
</dbReference>
<dbReference type="SUPFAM" id="SSF47413">
    <property type="entry name" value="lambda repressor-like DNA-binding domains"/>
    <property type="match status" value="1"/>
</dbReference>
<evidence type="ECO:0000256" key="2">
    <source>
        <dbReference type="SAM" id="Phobius"/>
    </source>
</evidence>
<dbReference type="Gene3D" id="1.10.260.40">
    <property type="entry name" value="lambda repressor-like DNA-binding domains"/>
    <property type="match status" value="1"/>
</dbReference>
<dbReference type="OrthoDB" id="9790252at2"/>
<dbReference type="Proteomes" id="UP000246569">
    <property type="component" value="Unassembled WGS sequence"/>
</dbReference>
<dbReference type="InterPro" id="IPR025194">
    <property type="entry name" value="RodZ-like_C"/>
</dbReference>
<dbReference type="InterPro" id="IPR010982">
    <property type="entry name" value="Lambda_DNA-bd_dom_sf"/>
</dbReference>
<feature type="transmembrane region" description="Helical" evidence="2">
    <location>
        <begin position="117"/>
        <end position="134"/>
    </location>
</feature>
<dbReference type="PANTHER" id="PTHR34475:SF1">
    <property type="entry name" value="CYTOSKELETON PROTEIN RODZ"/>
    <property type="match status" value="1"/>
</dbReference>
<sequence length="329" mass="34234">MSQTEQSLPPSMEETRELGAALTAGREALGMTQEAAAVRANLSLAVVQGLEAERMAELGAPVFVRGFLIRYCRMLGLDEQWALERFRRFVPAEPPRLKLRGESLSSAPRGHRSLRPLAYLLFLVLAGYAGWVFYQRIWPNMVGGGSNAGLGQLDASGRQELVLPSTAATSPASVAPPLPAATPAVVTPPPPASVPDSSAATSPAPATAAEPTVPAATSAAAADTVAPTSAAALDTAASTPPAAGKVEVLIETKRESWADIRDGEGKLLFTGTLRAGARTSLSGTPPIRFRFGNVLGAKISLDGQPIDMAAFVPKRGSVTQFTLGAAQEN</sequence>
<name>A0A317MRM4_9GAMM</name>
<dbReference type="InterPro" id="IPR001387">
    <property type="entry name" value="Cro/C1-type_HTH"/>
</dbReference>
<reference evidence="4 5" key="1">
    <citation type="submission" date="2018-05" db="EMBL/GenBank/DDBJ databases">
        <title>Genomic Encyclopedia of Type Strains, Phase IV (KMG-IV): sequencing the most valuable type-strain genomes for metagenomic binning, comparative biology and taxonomic classification.</title>
        <authorList>
            <person name="Goeker M."/>
        </authorList>
    </citation>
    <scope>NUCLEOTIDE SEQUENCE [LARGE SCALE GENOMIC DNA]</scope>
    <source>
        <strain evidence="4 5">DSM 23606</strain>
    </source>
</reference>
<dbReference type="PANTHER" id="PTHR34475">
    <property type="match status" value="1"/>
</dbReference>
<keyword evidence="2" id="KW-0812">Transmembrane</keyword>
<dbReference type="EMBL" id="QGTJ01000012">
    <property type="protein sequence ID" value="PWV59053.1"/>
    <property type="molecule type" value="Genomic_DNA"/>
</dbReference>
<dbReference type="GO" id="GO:0003677">
    <property type="term" value="F:DNA binding"/>
    <property type="evidence" value="ECO:0007669"/>
    <property type="project" value="InterPro"/>
</dbReference>